<evidence type="ECO:0000256" key="1">
    <source>
        <dbReference type="SAM" id="MobiDB-lite"/>
    </source>
</evidence>
<dbReference type="Proteomes" id="UP001175000">
    <property type="component" value="Unassembled WGS sequence"/>
</dbReference>
<reference evidence="2" key="1">
    <citation type="submission" date="2023-06" db="EMBL/GenBank/DDBJ databases">
        <title>Genome-scale phylogeny and comparative genomics of the fungal order Sordariales.</title>
        <authorList>
            <consortium name="Lawrence Berkeley National Laboratory"/>
            <person name="Hensen N."/>
            <person name="Bonometti L."/>
            <person name="Westerberg I."/>
            <person name="Brannstrom I.O."/>
            <person name="Guillou S."/>
            <person name="Cros-Aarteil S."/>
            <person name="Calhoun S."/>
            <person name="Haridas S."/>
            <person name="Kuo A."/>
            <person name="Mondo S."/>
            <person name="Pangilinan J."/>
            <person name="Riley R."/>
            <person name="Labutti K."/>
            <person name="Andreopoulos B."/>
            <person name="Lipzen A."/>
            <person name="Chen C."/>
            <person name="Yanf M."/>
            <person name="Daum C."/>
            <person name="Ng V."/>
            <person name="Clum A."/>
            <person name="Steindorff A."/>
            <person name="Ohm R."/>
            <person name="Martin F."/>
            <person name="Silar P."/>
            <person name="Natvig D."/>
            <person name="Lalanne C."/>
            <person name="Gautier V."/>
            <person name="Ament-Velasquez S.L."/>
            <person name="Kruys A."/>
            <person name="Hutchinson M.I."/>
            <person name="Powell A.J."/>
            <person name="Barry K."/>
            <person name="Miller A.N."/>
            <person name="Grigoriev I.V."/>
            <person name="Debuchy R."/>
            <person name="Gladieux P."/>
            <person name="Thoren M.H."/>
            <person name="Johannesson H."/>
        </authorList>
    </citation>
    <scope>NUCLEOTIDE SEQUENCE</scope>
    <source>
        <strain evidence="2">CBS 606.72</strain>
    </source>
</reference>
<accession>A0AA39WFU9</accession>
<protein>
    <submittedName>
        <fullName evidence="2">Uncharacterized protein</fullName>
    </submittedName>
</protein>
<sequence length="334" mass="37489">PRVDIIAIHDVDESLQKAWVYRKRAKRRPNDFRTAYASGGINSHDGEVGLGTAGSPAPANRRARQPVPHVHESGMLPTVMEDDDGHFRQFSDELFSRGPPGIRRRPTFPKERKKSGGRISSVPEEHRVPSVGDLGETRRLNVDLMSDRQSSDQGLERRVNWLSDLDMLPGEIPGARVMCYTYKGIEKVPSPWQYLTERAEDLVRRIIERRKSDSVDFGRVPILLIGLGFGSLILQRAMNLMAIPARTEARPPTDLSMIAGVILLDAPSPIPDREIFPRSRSQETKKTWTQDWLGKARTASATPSNKIDTSSMWNKFCPVASAYGIPVAWHYSPM</sequence>
<proteinExistence type="predicted"/>
<evidence type="ECO:0000313" key="2">
    <source>
        <dbReference type="EMBL" id="KAK0614627.1"/>
    </source>
</evidence>
<organism evidence="2 3">
    <name type="scientific">Immersiella caudata</name>
    <dbReference type="NCBI Taxonomy" id="314043"/>
    <lineage>
        <taxon>Eukaryota</taxon>
        <taxon>Fungi</taxon>
        <taxon>Dikarya</taxon>
        <taxon>Ascomycota</taxon>
        <taxon>Pezizomycotina</taxon>
        <taxon>Sordariomycetes</taxon>
        <taxon>Sordariomycetidae</taxon>
        <taxon>Sordariales</taxon>
        <taxon>Lasiosphaeriaceae</taxon>
        <taxon>Immersiella</taxon>
    </lineage>
</organism>
<dbReference type="EMBL" id="JAULSU010000006">
    <property type="protein sequence ID" value="KAK0614627.1"/>
    <property type="molecule type" value="Genomic_DNA"/>
</dbReference>
<name>A0AA39WFU9_9PEZI</name>
<feature type="region of interest" description="Disordered" evidence="1">
    <location>
        <begin position="92"/>
        <end position="134"/>
    </location>
</feature>
<gene>
    <name evidence="2" type="ORF">B0T14DRAFT_385757</name>
</gene>
<evidence type="ECO:0000313" key="3">
    <source>
        <dbReference type="Proteomes" id="UP001175000"/>
    </source>
</evidence>
<comment type="caution">
    <text evidence="2">The sequence shown here is derived from an EMBL/GenBank/DDBJ whole genome shotgun (WGS) entry which is preliminary data.</text>
</comment>
<feature type="compositionally biased region" description="Basic residues" evidence="1">
    <location>
        <begin position="102"/>
        <end position="116"/>
    </location>
</feature>
<keyword evidence="3" id="KW-1185">Reference proteome</keyword>
<dbReference type="AlphaFoldDB" id="A0AA39WFU9"/>
<feature type="non-terminal residue" evidence="2">
    <location>
        <position position="334"/>
    </location>
</feature>
<feature type="non-terminal residue" evidence="2">
    <location>
        <position position="1"/>
    </location>
</feature>